<comment type="caution">
    <text evidence="1">The sequence shown here is derived from an EMBL/GenBank/DDBJ whole genome shotgun (WGS) entry which is preliminary data.</text>
</comment>
<sequence length="65" mass="7190">MPICGVQICEVGEMYEPANLSHAYASLDGSQSCLSLNMKNMMARRYKGVDWEGSGSWMEPSNKVT</sequence>
<keyword evidence="2" id="KW-1185">Reference proteome</keyword>
<dbReference type="EMBL" id="BTRJ01000001">
    <property type="protein sequence ID" value="GMR25917.1"/>
    <property type="molecule type" value="Genomic_DNA"/>
</dbReference>
<dbReference type="Proteomes" id="UP001306668">
    <property type="component" value="Unassembled WGS sequence"/>
</dbReference>
<protein>
    <submittedName>
        <fullName evidence="1">Uncharacterized protein</fullName>
    </submittedName>
</protein>
<accession>A0ABQ6Q6V3</accession>
<name>A0ABQ6Q6V3_9GAMM</name>
<organism evidence="1 2">
    <name type="scientific">Stenotrophomonas sepilia</name>
    <dbReference type="NCBI Taxonomy" id="2860290"/>
    <lineage>
        <taxon>Bacteria</taxon>
        <taxon>Pseudomonadati</taxon>
        <taxon>Pseudomonadota</taxon>
        <taxon>Gammaproteobacteria</taxon>
        <taxon>Lysobacterales</taxon>
        <taxon>Lysobacteraceae</taxon>
        <taxon>Stenotrophomonas</taxon>
        <taxon>Stenotrophomonas maltophilia group</taxon>
    </lineage>
</organism>
<evidence type="ECO:0000313" key="2">
    <source>
        <dbReference type="Proteomes" id="UP001306668"/>
    </source>
</evidence>
<proteinExistence type="predicted"/>
<reference evidence="2" key="1">
    <citation type="submission" date="2023-07" db="EMBL/GenBank/DDBJ databases">
        <title>Genome sequence of Stenotrophomonas sp. Alg010 isolated from Sargassum waste.</title>
        <authorList>
            <person name="Mohapatra"/>
            <person name="B.R."/>
        </authorList>
    </citation>
    <scope>NUCLEOTIDE SEQUENCE [LARGE SCALE GENOMIC DNA]</scope>
    <source>
        <strain evidence="2">Alg010</strain>
    </source>
</reference>
<evidence type="ECO:0000313" key="1">
    <source>
        <dbReference type="EMBL" id="GMR25917.1"/>
    </source>
</evidence>
<gene>
    <name evidence="1" type="ORF">STENOSP10_01360</name>
</gene>